<organism evidence="2 3">
    <name type="scientific">Kutzneria buriramensis</name>
    <dbReference type="NCBI Taxonomy" id="1045776"/>
    <lineage>
        <taxon>Bacteria</taxon>
        <taxon>Bacillati</taxon>
        <taxon>Actinomycetota</taxon>
        <taxon>Actinomycetes</taxon>
        <taxon>Pseudonocardiales</taxon>
        <taxon>Pseudonocardiaceae</taxon>
        <taxon>Kutzneria</taxon>
    </lineage>
</organism>
<keyword evidence="3" id="KW-1185">Reference proteome</keyword>
<name>A0A3E0H3C3_9PSEU</name>
<dbReference type="InterPro" id="IPR039422">
    <property type="entry name" value="MarR/SlyA-like"/>
</dbReference>
<proteinExistence type="predicted"/>
<dbReference type="InterPro" id="IPR000835">
    <property type="entry name" value="HTH_MarR-typ"/>
</dbReference>
<accession>A0A3E0H3C3</accession>
<evidence type="ECO:0000313" key="3">
    <source>
        <dbReference type="Proteomes" id="UP000256269"/>
    </source>
</evidence>
<dbReference type="PANTHER" id="PTHR33164:SF99">
    <property type="entry name" value="MARR FAMILY REGULATORY PROTEIN"/>
    <property type="match status" value="1"/>
</dbReference>
<dbReference type="PROSITE" id="PS50995">
    <property type="entry name" value="HTH_MARR_2"/>
    <property type="match status" value="1"/>
</dbReference>
<evidence type="ECO:0000313" key="2">
    <source>
        <dbReference type="EMBL" id="REH37039.1"/>
    </source>
</evidence>
<dbReference type="InterPro" id="IPR036390">
    <property type="entry name" value="WH_DNA-bd_sf"/>
</dbReference>
<gene>
    <name evidence="2" type="ORF">BCF44_11543</name>
</gene>
<dbReference type="RefSeq" id="WP_116179202.1">
    <property type="nucleotide sequence ID" value="NZ_CP144375.1"/>
</dbReference>
<reference evidence="2 3" key="1">
    <citation type="submission" date="2018-08" db="EMBL/GenBank/DDBJ databases">
        <title>Genomic Encyclopedia of Archaeal and Bacterial Type Strains, Phase II (KMG-II): from individual species to whole genera.</title>
        <authorList>
            <person name="Goeker M."/>
        </authorList>
    </citation>
    <scope>NUCLEOTIDE SEQUENCE [LARGE SCALE GENOMIC DNA]</scope>
    <source>
        <strain evidence="2 3">DSM 45791</strain>
    </source>
</reference>
<dbReference type="Gene3D" id="1.10.10.10">
    <property type="entry name" value="Winged helix-like DNA-binding domain superfamily/Winged helix DNA-binding domain"/>
    <property type="match status" value="1"/>
</dbReference>
<dbReference type="SMART" id="SM00347">
    <property type="entry name" value="HTH_MARR"/>
    <property type="match status" value="1"/>
</dbReference>
<dbReference type="SUPFAM" id="SSF46785">
    <property type="entry name" value="Winged helix' DNA-binding domain"/>
    <property type="match status" value="1"/>
</dbReference>
<keyword evidence="2" id="KW-0238">DNA-binding</keyword>
<comment type="caution">
    <text evidence="2">The sequence shown here is derived from an EMBL/GenBank/DDBJ whole genome shotgun (WGS) entry which is preliminary data.</text>
</comment>
<evidence type="ECO:0000259" key="1">
    <source>
        <dbReference type="PROSITE" id="PS50995"/>
    </source>
</evidence>
<dbReference type="Proteomes" id="UP000256269">
    <property type="component" value="Unassembled WGS sequence"/>
</dbReference>
<dbReference type="GO" id="GO:0003677">
    <property type="term" value="F:DNA binding"/>
    <property type="evidence" value="ECO:0007669"/>
    <property type="project" value="UniProtKB-KW"/>
</dbReference>
<dbReference type="Pfam" id="PF12802">
    <property type="entry name" value="MarR_2"/>
    <property type="match status" value="1"/>
</dbReference>
<dbReference type="EMBL" id="QUNO01000015">
    <property type="protein sequence ID" value="REH37039.1"/>
    <property type="molecule type" value="Genomic_DNA"/>
</dbReference>
<dbReference type="InterPro" id="IPR036388">
    <property type="entry name" value="WH-like_DNA-bd_sf"/>
</dbReference>
<dbReference type="OrthoDB" id="3254910at2"/>
<feature type="domain" description="HTH marR-type" evidence="1">
    <location>
        <begin position="1"/>
        <end position="146"/>
    </location>
</feature>
<dbReference type="AlphaFoldDB" id="A0A3E0H3C3"/>
<dbReference type="PANTHER" id="PTHR33164">
    <property type="entry name" value="TRANSCRIPTIONAL REGULATOR, MARR FAMILY"/>
    <property type="match status" value="1"/>
</dbReference>
<protein>
    <submittedName>
        <fullName evidence="2">DNA-binding MarR family transcriptional regulator</fullName>
    </submittedName>
</protein>
<dbReference type="GO" id="GO:0003700">
    <property type="term" value="F:DNA-binding transcription factor activity"/>
    <property type="evidence" value="ECO:0007669"/>
    <property type="project" value="InterPro"/>
</dbReference>
<sequence>MTTRWLDQDERAVWMRLQVIGEWLPNAVEAQLRRDAGLTRYEYYVLVILSESPDRSRLMSDLAAATNGSLSRLSHAAAKLEANGFITRDFAPGQRRSTMATLTEEGWRKLVDAAPGHVENVRQLLFDRLTPEQTKALLDALDPLFGPGWQVRVGLPPNC</sequence>
<dbReference type="GO" id="GO:0006950">
    <property type="term" value="P:response to stress"/>
    <property type="evidence" value="ECO:0007669"/>
    <property type="project" value="TreeGrafter"/>
</dbReference>